<evidence type="ECO:0000313" key="1">
    <source>
        <dbReference type="EMBL" id="JAE23182.1"/>
    </source>
</evidence>
<protein>
    <submittedName>
        <fullName evidence="1">Uncharacterized protein</fullName>
    </submittedName>
</protein>
<accession>A0A0A9GFD7</accession>
<organism evidence="1">
    <name type="scientific">Arundo donax</name>
    <name type="common">Giant reed</name>
    <name type="synonym">Donax arundinaceus</name>
    <dbReference type="NCBI Taxonomy" id="35708"/>
    <lineage>
        <taxon>Eukaryota</taxon>
        <taxon>Viridiplantae</taxon>
        <taxon>Streptophyta</taxon>
        <taxon>Embryophyta</taxon>
        <taxon>Tracheophyta</taxon>
        <taxon>Spermatophyta</taxon>
        <taxon>Magnoliopsida</taxon>
        <taxon>Liliopsida</taxon>
        <taxon>Poales</taxon>
        <taxon>Poaceae</taxon>
        <taxon>PACMAD clade</taxon>
        <taxon>Arundinoideae</taxon>
        <taxon>Arundineae</taxon>
        <taxon>Arundo</taxon>
    </lineage>
</organism>
<reference evidence="1" key="2">
    <citation type="journal article" date="2015" name="Data Brief">
        <title>Shoot transcriptome of the giant reed, Arundo donax.</title>
        <authorList>
            <person name="Barrero R.A."/>
            <person name="Guerrero F.D."/>
            <person name="Moolhuijzen P."/>
            <person name="Goolsby J.A."/>
            <person name="Tidwell J."/>
            <person name="Bellgard S.E."/>
            <person name="Bellgard M.I."/>
        </authorList>
    </citation>
    <scope>NUCLEOTIDE SEQUENCE</scope>
    <source>
        <tissue evidence="1">Shoot tissue taken approximately 20 cm above the soil surface</tissue>
    </source>
</reference>
<dbReference type="AlphaFoldDB" id="A0A0A9GFD7"/>
<proteinExistence type="predicted"/>
<sequence>MVSCVHYTKHWQFDALEKSERNDNSSPQSYILVVHKMRIFYGIPEHEAIVPQI</sequence>
<dbReference type="EMBL" id="GBRH01174714">
    <property type="protein sequence ID" value="JAE23182.1"/>
    <property type="molecule type" value="Transcribed_RNA"/>
</dbReference>
<name>A0A0A9GFD7_ARUDO</name>
<reference evidence="1" key="1">
    <citation type="submission" date="2014-09" db="EMBL/GenBank/DDBJ databases">
        <authorList>
            <person name="Magalhaes I.L.F."/>
            <person name="Oliveira U."/>
            <person name="Santos F.R."/>
            <person name="Vidigal T.H.D.A."/>
            <person name="Brescovit A.D."/>
            <person name="Santos A.J."/>
        </authorList>
    </citation>
    <scope>NUCLEOTIDE SEQUENCE</scope>
    <source>
        <tissue evidence="1">Shoot tissue taken approximately 20 cm above the soil surface</tissue>
    </source>
</reference>